<dbReference type="AlphaFoldDB" id="A0AAD9T2B0"/>
<comment type="caution">
    <text evidence="1">The sequence shown here is derived from an EMBL/GenBank/DDBJ whole genome shotgun (WGS) entry which is preliminary data.</text>
</comment>
<protein>
    <submittedName>
        <fullName evidence="1">Uncharacterized protein</fullName>
    </submittedName>
</protein>
<evidence type="ECO:0000313" key="1">
    <source>
        <dbReference type="EMBL" id="KAK2628763.1"/>
    </source>
</evidence>
<name>A0AAD9T2B0_9HELO</name>
<keyword evidence="2" id="KW-1185">Reference proteome</keyword>
<sequence length="232" mass="26046">MGNARLSSTCLTCLSSWKIWILSSRIDKFQPHASNPRQQPTPATPDFIHTRLLPALPAMSTKATEAAAITTTPRTADEPPPPYIASTLASNPGFCELAYRERHDNQIPGGGMPAAQYFAPCKACAFECGDTIPPVYTQGWLDWVDPSVNFRWESHVAPGNRGKDAAGQGELLGCWICWEYEQHWVEPMSPEQWYIHLRKHFFVEGYRICRGKTGAMQRRRNCEAGRCPKIHS</sequence>
<reference evidence="1" key="1">
    <citation type="submission" date="2023-06" db="EMBL/GenBank/DDBJ databases">
        <title>Draft genome of Marssonina rosae.</title>
        <authorList>
            <person name="Cheng Q."/>
        </authorList>
    </citation>
    <scope>NUCLEOTIDE SEQUENCE</scope>
    <source>
        <strain evidence="1">R4</strain>
    </source>
</reference>
<dbReference type="Proteomes" id="UP001285354">
    <property type="component" value="Unassembled WGS sequence"/>
</dbReference>
<evidence type="ECO:0000313" key="2">
    <source>
        <dbReference type="Proteomes" id="UP001285354"/>
    </source>
</evidence>
<organism evidence="1 2">
    <name type="scientific">Diplocarpon rosae</name>
    <dbReference type="NCBI Taxonomy" id="946125"/>
    <lineage>
        <taxon>Eukaryota</taxon>
        <taxon>Fungi</taxon>
        <taxon>Dikarya</taxon>
        <taxon>Ascomycota</taxon>
        <taxon>Pezizomycotina</taxon>
        <taxon>Leotiomycetes</taxon>
        <taxon>Helotiales</taxon>
        <taxon>Drepanopezizaceae</taxon>
        <taxon>Diplocarpon</taxon>
    </lineage>
</organism>
<dbReference type="EMBL" id="JAUBYV010000002">
    <property type="protein sequence ID" value="KAK2628763.1"/>
    <property type="molecule type" value="Genomic_DNA"/>
</dbReference>
<proteinExistence type="predicted"/>
<accession>A0AAD9T2B0</accession>
<gene>
    <name evidence="1" type="ORF">QTJ16_001866</name>
</gene>